<proteinExistence type="predicted"/>
<dbReference type="AlphaFoldDB" id="A0A0A9B4P6"/>
<reference evidence="1" key="2">
    <citation type="journal article" date="2015" name="Data Brief">
        <title>Shoot transcriptome of the giant reed, Arundo donax.</title>
        <authorList>
            <person name="Barrero R.A."/>
            <person name="Guerrero F.D."/>
            <person name="Moolhuijzen P."/>
            <person name="Goolsby J.A."/>
            <person name="Tidwell J."/>
            <person name="Bellgard S.E."/>
            <person name="Bellgard M.I."/>
        </authorList>
    </citation>
    <scope>NUCLEOTIDE SEQUENCE</scope>
    <source>
        <tissue evidence="1">Shoot tissue taken approximately 20 cm above the soil surface</tissue>
    </source>
</reference>
<organism evidence="1">
    <name type="scientific">Arundo donax</name>
    <name type="common">Giant reed</name>
    <name type="synonym">Donax arundinaceus</name>
    <dbReference type="NCBI Taxonomy" id="35708"/>
    <lineage>
        <taxon>Eukaryota</taxon>
        <taxon>Viridiplantae</taxon>
        <taxon>Streptophyta</taxon>
        <taxon>Embryophyta</taxon>
        <taxon>Tracheophyta</taxon>
        <taxon>Spermatophyta</taxon>
        <taxon>Magnoliopsida</taxon>
        <taxon>Liliopsida</taxon>
        <taxon>Poales</taxon>
        <taxon>Poaceae</taxon>
        <taxon>PACMAD clade</taxon>
        <taxon>Arundinoideae</taxon>
        <taxon>Arundineae</taxon>
        <taxon>Arundo</taxon>
    </lineage>
</organism>
<reference evidence="1" key="1">
    <citation type="submission" date="2014-09" db="EMBL/GenBank/DDBJ databases">
        <authorList>
            <person name="Magalhaes I.L.F."/>
            <person name="Oliveira U."/>
            <person name="Santos F.R."/>
            <person name="Vidigal T.H.D.A."/>
            <person name="Brescovit A.D."/>
            <person name="Santos A.J."/>
        </authorList>
    </citation>
    <scope>NUCLEOTIDE SEQUENCE</scope>
    <source>
        <tissue evidence="1">Shoot tissue taken approximately 20 cm above the soil surface</tissue>
    </source>
</reference>
<evidence type="ECO:0000313" key="1">
    <source>
        <dbReference type="EMBL" id="JAD54307.1"/>
    </source>
</evidence>
<protein>
    <submittedName>
        <fullName evidence="1">Uncharacterized protein</fullName>
    </submittedName>
</protein>
<sequence>MGNSTFTISHLFNLKRRSPCM</sequence>
<accession>A0A0A9B4P6</accession>
<dbReference type="EMBL" id="GBRH01243588">
    <property type="protein sequence ID" value="JAD54307.1"/>
    <property type="molecule type" value="Transcribed_RNA"/>
</dbReference>
<name>A0A0A9B4P6_ARUDO</name>